<dbReference type="SUPFAM" id="SSF51905">
    <property type="entry name" value="FAD/NAD(P)-binding domain"/>
    <property type="match status" value="1"/>
</dbReference>
<comment type="cofactor">
    <cofactor evidence="1">
        <name>FMN</name>
        <dbReference type="ChEBI" id="CHEBI:58210"/>
    </cofactor>
</comment>
<evidence type="ECO:0000256" key="14">
    <source>
        <dbReference type="ARBA" id="ARBA00044295"/>
    </source>
</evidence>
<keyword evidence="7" id="KW-0547">Nucleotide-binding</keyword>
<keyword evidence="19" id="KW-1185">Reference proteome</keyword>
<gene>
    <name evidence="18" type="ORF">GGD88_002876</name>
</gene>
<dbReference type="GO" id="GO:0000166">
    <property type="term" value="F:nucleotide binding"/>
    <property type="evidence" value="ECO:0007669"/>
    <property type="project" value="UniProtKB-KW"/>
</dbReference>
<evidence type="ECO:0000256" key="5">
    <source>
        <dbReference type="ARBA" id="ARBA00022630"/>
    </source>
</evidence>
<comment type="catalytic activity">
    <reaction evidence="16">
        <text>sarcosine + (6S)-5,6,7,8-tetrahydrofolate + O2 = (6R)-5,10-methylene-5,6,7,8-tetrahydrofolate + glycine + H2O2</text>
        <dbReference type="Rhea" id="RHEA:70455"/>
        <dbReference type="ChEBI" id="CHEBI:15379"/>
        <dbReference type="ChEBI" id="CHEBI:15636"/>
        <dbReference type="ChEBI" id="CHEBI:16240"/>
        <dbReference type="ChEBI" id="CHEBI:57305"/>
        <dbReference type="ChEBI" id="CHEBI:57433"/>
        <dbReference type="ChEBI" id="CHEBI:57453"/>
        <dbReference type="EC" id="1.5.3.24"/>
    </reaction>
</comment>
<dbReference type="Proteomes" id="UP000555728">
    <property type="component" value="Unassembled WGS sequence"/>
</dbReference>
<proteinExistence type="inferred from homology"/>
<keyword evidence="6" id="KW-0288">FMN</keyword>
<comment type="catalytic activity">
    <reaction evidence="15">
        <text>sarcosine + O2 + H2O = formaldehyde + glycine + H2O2</text>
        <dbReference type="Rhea" id="RHEA:13313"/>
        <dbReference type="ChEBI" id="CHEBI:15377"/>
        <dbReference type="ChEBI" id="CHEBI:15379"/>
        <dbReference type="ChEBI" id="CHEBI:16240"/>
        <dbReference type="ChEBI" id="CHEBI:16842"/>
        <dbReference type="ChEBI" id="CHEBI:57305"/>
        <dbReference type="ChEBI" id="CHEBI:57433"/>
    </reaction>
</comment>
<comment type="caution">
    <text evidence="18">The sequence shown here is derived from an EMBL/GenBank/DDBJ whole genome shotgun (WGS) entry which is preliminary data.</text>
</comment>
<keyword evidence="5" id="KW-0285">Flavoprotein</keyword>
<dbReference type="PANTHER" id="PTHR13847">
    <property type="entry name" value="SARCOSINE DEHYDROGENASE-RELATED"/>
    <property type="match status" value="1"/>
</dbReference>
<dbReference type="Pfam" id="PF01266">
    <property type="entry name" value="DAO"/>
    <property type="match status" value="1"/>
</dbReference>
<reference evidence="18 19" key="1">
    <citation type="submission" date="2020-08" db="EMBL/GenBank/DDBJ databases">
        <title>Genome sequencing of Purple Non-Sulfur Bacteria from various extreme environments.</title>
        <authorList>
            <person name="Mayer M."/>
        </authorList>
    </citation>
    <scope>NUCLEOTIDE SEQUENCE [LARGE SCALE GENOMIC DNA]</scope>
    <source>
        <strain evidence="18 19">JA135</strain>
    </source>
</reference>
<evidence type="ECO:0000256" key="4">
    <source>
        <dbReference type="ARBA" id="ARBA00022490"/>
    </source>
</evidence>
<organism evidence="18 19">
    <name type="scientific">Roseospira goensis</name>
    <dbReference type="NCBI Taxonomy" id="391922"/>
    <lineage>
        <taxon>Bacteria</taxon>
        <taxon>Pseudomonadati</taxon>
        <taxon>Pseudomonadota</taxon>
        <taxon>Alphaproteobacteria</taxon>
        <taxon>Rhodospirillales</taxon>
        <taxon>Rhodospirillaceae</taxon>
        <taxon>Roseospira</taxon>
    </lineage>
</organism>
<comment type="subcellular location">
    <subcellularLocation>
        <location evidence="3">Cytoplasm</location>
    </subcellularLocation>
</comment>
<dbReference type="Gene3D" id="3.50.50.60">
    <property type="entry name" value="FAD/NAD(P)-binding domain"/>
    <property type="match status" value="1"/>
</dbReference>
<keyword evidence="4" id="KW-0963">Cytoplasm</keyword>
<dbReference type="Gene3D" id="3.30.9.10">
    <property type="entry name" value="D-Amino Acid Oxidase, subunit A, domain 2"/>
    <property type="match status" value="1"/>
</dbReference>
<dbReference type="RefSeq" id="WP_184436585.1">
    <property type="nucleotide sequence ID" value="NZ_JACIGI010000028.1"/>
</dbReference>
<evidence type="ECO:0000259" key="17">
    <source>
        <dbReference type="PROSITE" id="PS50206"/>
    </source>
</evidence>
<feature type="domain" description="Rhodanese" evidence="17">
    <location>
        <begin position="35"/>
        <end position="79"/>
    </location>
</feature>
<dbReference type="PANTHER" id="PTHR13847:SF287">
    <property type="entry name" value="FAD-DEPENDENT OXIDOREDUCTASE DOMAIN-CONTAINING PROTEIN 1"/>
    <property type="match status" value="1"/>
</dbReference>
<evidence type="ECO:0000256" key="7">
    <source>
        <dbReference type="ARBA" id="ARBA00022741"/>
    </source>
</evidence>
<evidence type="ECO:0000256" key="1">
    <source>
        <dbReference type="ARBA" id="ARBA00001917"/>
    </source>
</evidence>
<evidence type="ECO:0000256" key="10">
    <source>
        <dbReference type="ARBA" id="ARBA00043973"/>
    </source>
</evidence>
<evidence type="ECO:0000256" key="3">
    <source>
        <dbReference type="ARBA" id="ARBA00004496"/>
    </source>
</evidence>
<evidence type="ECO:0000256" key="8">
    <source>
        <dbReference type="ARBA" id="ARBA00022827"/>
    </source>
</evidence>
<dbReference type="SUPFAM" id="SSF54373">
    <property type="entry name" value="FAD-linked reductases, C-terminal domain"/>
    <property type="match status" value="1"/>
</dbReference>
<dbReference type="InterPro" id="IPR006278">
    <property type="entry name" value="SoxB"/>
</dbReference>
<dbReference type="AlphaFoldDB" id="A0A7W6WM48"/>
<comment type="similarity">
    <text evidence="10">Belongs to the SoxB family.</text>
</comment>
<evidence type="ECO:0000256" key="11">
    <source>
        <dbReference type="ARBA" id="ARBA00044044"/>
    </source>
</evidence>
<evidence type="ECO:0000313" key="19">
    <source>
        <dbReference type="Proteomes" id="UP000555728"/>
    </source>
</evidence>
<protein>
    <recommendedName>
        <fullName evidence="12">Sarcosine oxidase subunit beta</fullName>
        <ecNumber evidence="11">1.5.3.24</ecNumber>
    </recommendedName>
    <alternativeName>
        <fullName evidence="13">Sarcosine oxidase (5,10-methylenetetrahydrofolate-forming) subunit beta</fullName>
    </alternativeName>
    <alternativeName>
        <fullName evidence="14">Tetrameric sarcosine oxidase subunit beta</fullName>
    </alternativeName>
</protein>
<comment type="cofactor">
    <cofactor evidence="2">
        <name>FAD</name>
        <dbReference type="ChEBI" id="CHEBI:57692"/>
    </cofactor>
</comment>
<evidence type="ECO:0000256" key="13">
    <source>
        <dbReference type="ARBA" id="ARBA00044216"/>
    </source>
</evidence>
<evidence type="ECO:0000256" key="2">
    <source>
        <dbReference type="ARBA" id="ARBA00001974"/>
    </source>
</evidence>
<name>A0A7W6WM48_9PROT</name>
<evidence type="ECO:0000256" key="16">
    <source>
        <dbReference type="ARBA" id="ARBA00048917"/>
    </source>
</evidence>
<sequence>MTRYSALSLIRQGFAGHTGWSRAWRDAAPQDHYDVVIVGGGGHGLATAYYLARNHGLTRVAVLEKGWLGGGNVGRNTTIVRSNYLLDANAAFYEHGLKLWEGLSRDLNFNVMLSPRGVLNLAHTDAQMESFARRGNAMRLNGIDADLVDLPSIRRLAPLLDTSAEARFPVVGGLIQRRAGTARHDAVAWGYARAADALGVDLIQGCEVTAIERDGTGAVTGVETTRGRIGCEKVGLCVAGHTTQLADMVDLRLPIESHVLQAMVTEPVKPCLDTVVTSGAAHCYISQTDKGELVFGGDLDGYPSYAQRGETALIEHVCAAAVALFPAFSRLRLMRTWGGIMDMTMDGSPIIDKTPVPGLYLNGGWCYGGFKATPASGWCFAHTIAHDHPHPLVEPFALDRFARGATLDEKGVGPTPVLH</sequence>
<dbReference type="GO" id="GO:0005737">
    <property type="term" value="C:cytoplasm"/>
    <property type="evidence" value="ECO:0007669"/>
    <property type="project" value="UniProtKB-SubCell"/>
</dbReference>
<dbReference type="InterPro" id="IPR036188">
    <property type="entry name" value="FAD/NAD-bd_sf"/>
</dbReference>
<keyword evidence="8" id="KW-0274">FAD</keyword>
<evidence type="ECO:0000256" key="15">
    <source>
        <dbReference type="ARBA" id="ARBA00047316"/>
    </source>
</evidence>
<evidence type="ECO:0000256" key="6">
    <source>
        <dbReference type="ARBA" id="ARBA00022643"/>
    </source>
</evidence>
<dbReference type="PROSITE" id="PS50206">
    <property type="entry name" value="RHODANESE_3"/>
    <property type="match status" value="1"/>
</dbReference>
<dbReference type="NCBIfam" id="TIGR01373">
    <property type="entry name" value="soxB"/>
    <property type="match status" value="1"/>
</dbReference>
<dbReference type="InterPro" id="IPR001763">
    <property type="entry name" value="Rhodanese-like_dom"/>
</dbReference>
<evidence type="ECO:0000256" key="9">
    <source>
        <dbReference type="ARBA" id="ARBA00023002"/>
    </source>
</evidence>
<evidence type="ECO:0000256" key="12">
    <source>
        <dbReference type="ARBA" id="ARBA00044150"/>
    </source>
</evidence>
<keyword evidence="9 18" id="KW-0560">Oxidoreductase</keyword>
<dbReference type="InterPro" id="IPR006076">
    <property type="entry name" value="FAD-dep_OxRdtase"/>
</dbReference>
<dbReference type="GO" id="GO:0008115">
    <property type="term" value="F:sarcosine oxidase activity"/>
    <property type="evidence" value="ECO:0007669"/>
    <property type="project" value="InterPro"/>
</dbReference>
<dbReference type="GO" id="GO:0046653">
    <property type="term" value="P:tetrahydrofolate metabolic process"/>
    <property type="evidence" value="ECO:0007669"/>
    <property type="project" value="InterPro"/>
</dbReference>
<accession>A0A7W6WM48</accession>
<evidence type="ECO:0000313" key="18">
    <source>
        <dbReference type="EMBL" id="MBB4287132.1"/>
    </source>
</evidence>
<dbReference type="EMBL" id="JACIGI010000028">
    <property type="protein sequence ID" value="MBB4287132.1"/>
    <property type="molecule type" value="Genomic_DNA"/>
</dbReference>
<dbReference type="EC" id="1.5.3.24" evidence="11"/>